<evidence type="ECO:0000256" key="3">
    <source>
        <dbReference type="ARBA" id="ARBA00022475"/>
    </source>
</evidence>
<sequence length="274" mass="29438">MIRGRTIPERSGRWLVGGLNLFALGLMLLPLILVSWLSVISNEILSLPVEGYSLHWYQQAFRQPQFLDGFILSVLVAAFAAAAGLAVSIPAAIVIVRRAFRGRTAVLQLLMSPMTVPAIVIGASLYIMVVEIEIASGLPLTGSVGVFVMGHILLTIPWSIRLLVASLEGSNLSIEEAAASLGDTPAGIIWRVTLPMIRPGIFAAAVFSFVVSFGNLEVSIFLAAPGQVTLPVAMMQYLEWKIDPTIASVSVLQVLFVAAALMISNRFVNISRIV</sequence>
<comment type="similarity">
    <text evidence="8">Belongs to the binding-protein-dependent transport system permease family.</text>
</comment>
<evidence type="ECO:0000313" key="11">
    <source>
        <dbReference type="Proteomes" id="UP000251166"/>
    </source>
</evidence>
<evidence type="ECO:0000256" key="4">
    <source>
        <dbReference type="ARBA" id="ARBA00022519"/>
    </source>
</evidence>
<evidence type="ECO:0000313" key="10">
    <source>
        <dbReference type="EMBL" id="AXA43336.1"/>
    </source>
</evidence>
<keyword evidence="6 8" id="KW-1133">Transmembrane helix</keyword>
<feature type="domain" description="ABC transmembrane type-1" evidence="9">
    <location>
        <begin position="70"/>
        <end position="264"/>
    </location>
</feature>
<name>A0A2Z4YQ33_RHILE</name>
<feature type="transmembrane region" description="Helical" evidence="8">
    <location>
        <begin position="201"/>
        <end position="224"/>
    </location>
</feature>
<dbReference type="EMBL" id="CP030761">
    <property type="protein sequence ID" value="AXA43336.1"/>
    <property type="molecule type" value="Genomic_DNA"/>
</dbReference>
<dbReference type="GO" id="GO:0005886">
    <property type="term" value="C:plasma membrane"/>
    <property type="evidence" value="ECO:0007669"/>
    <property type="project" value="UniProtKB-SubCell"/>
</dbReference>
<feature type="transmembrane region" description="Helical" evidence="8">
    <location>
        <begin position="70"/>
        <end position="95"/>
    </location>
</feature>
<reference evidence="10 11" key="1">
    <citation type="submission" date="2018-07" db="EMBL/GenBank/DDBJ databases">
        <title>Rhizobium leguminosarum strain:ATCC 14479 Genome sequencing and assembly.</title>
        <authorList>
            <person name="Chakraborty R."/>
        </authorList>
    </citation>
    <scope>NUCLEOTIDE SEQUENCE [LARGE SCALE GENOMIC DNA]</scope>
    <source>
        <strain evidence="10 11">ATCC 14479</strain>
        <plasmid evidence="11">Plasmid unnamed1</plasmid>
    </source>
</reference>
<keyword evidence="10" id="KW-0614">Plasmid</keyword>
<keyword evidence="5 8" id="KW-0812">Transmembrane</keyword>
<evidence type="ECO:0000256" key="5">
    <source>
        <dbReference type="ARBA" id="ARBA00022692"/>
    </source>
</evidence>
<comment type="subcellular location">
    <subcellularLocation>
        <location evidence="1">Cell inner membrane</location>
        <topology evidence="1">Multi-pass membrane protein</topology>
    </subcellularLocation>
    <subcellularLocation>
        <location evidence="8">Cell membrane</location>
        <topology evidence="8">Multi-pass membrane protein</topology>
    </subcellularLocation>
</comment>
<evidence type="ECO:0000256" key="7">
    <source>
        <dbReference type="ARBA" id="ARBA00023136"/>
    </source>
</evidence>
<keyword evidence="2 8" id="KW-0813">Transport</keyword>
<geneLocation type="plasmid" evidence="10 11">
    <name>unnamed1</name>
</geneLocation>
<dbReference type="SUPFAM" id="SSF161098">
    <property type="entry name" value="MetI-like"/>
    <property type="match status" value="1"/>
</dbReference>
<evidence type="ECO:0000259" key="9">
    <source>
        <dbReference type="PROSITE" id="PS50928"/>
    </source>
</evidence>
<protein>
    <submittedName>
        <fullName evidence="10">Binding-protein-dependent transport system inner membrane component family protein</fullName>
    </submittedName>
</protein>
<gene>
    <name evidence="10" type="ORF">DLJ82_5775</name>
</gene>
<organism evidence="10 11">
    <name type="scientific">Rhizobium leguminosarum</name>
    <dbReference type="NCBI Taxonomy" id="384"/>
    <lineage>
        <taxon>Bacteria</taxon>
        <taxon>Pseudomonadati</taxon>
        <taxon>Pseudomonadota</taxon>
        <taxon>Alphaproteobacteria</taxon>
        <taxon>Hyphomicrobiales</taxon>
        <taxon>Rhizobiaceae</taxon>
        <taxon>Rhizobium/Agrobacterium group</taxon>
        <taxon>Rhizobium</taxon>
    </lineage>
</organism>
<accession>A0A2Z4YQ33</accession>
<dbReference type="PANTHER" id="PTHR43357">
    <property type="entry name" value="INNER MEMBRANE ABC TRANSPORTER PERMEASE PROTEIN YDCV"/>
    <property type="match status" value="1"/>
</dbReference>
<dbReference type="Proteomes" id="UP000251166">
    <property type="component" value="Plasmid unnamed1"/>
</dbReference>
<evidence type="ECO:0000256" key="1">
    <source>
        <dbReference type="ARBA" id="ARBA00004429"/>
    </source>
</evidence>
<keyword evidence="7 8" id="KW-0472">Membrane</keyword>
<feature type="transmembrane region" description="Helical" evidence="8">
    <location>
        <begin position="107"/>
        <end position="128"/>
    </location>
</feature>
<keyword evidence="4" id="KW-0997">Cell inner membrane</keyword>
<feature type="transmembrane region" description="Helical" evidence="8">
    <location>
        <begin position="244"/>
        <end position="263"/>
    </location>
</feature>
<dbReference type="PANTHER" id="PTHR43357:SF4">
    <property type="entry name" value="INNER MEMBRANE ABC TRANSPORTER PERMEASE PROTEIN YDCV"/>
    <property type="match status" value="1"/>
</dbReference>
<dbReference type="Gene3D" id="1.10.3720.10">
    <property type="entry name" value="MetI-like"/>
    <property type="match status" value="1"/>
</dbReference>
<dbReference type="PROSITE" id="PS50928">
    <property type="entry name" value="ABC_TM1"/>
    <property type="match status" value="1"/>
</dbReference>
<dbReference type="GO" id="GO:0055085">
    <property type="term" value="P:transmembrane transport"/>
    <property type="evidence" value="ECO:0007669"/>
    <property type="project" value="InterPro"/>
</dbReference>
<dbReference type="Pfam" id="PF00528">
    <property type="entry name" value="BPD_transp_1"/>
    <property type="match status" value="1"/>
</dbReference>
<evidence type="ECO:0000256" key="6">
    <source>
        <dbReference type="ARBA" id="ARBA00022989"/>
    </source>
</evidence>
<feature type="transmembrane region" description="Helical" evidence="8">
    <location>
        <begin position="12"/>
        <end position="37"/>
    </location>
</feature>
<evidence type="ECO:0000256" key="8">
    <source>
        <dbReference type="RuleBase" id="RU363032"/>
    </source>
</evidence>
<keyword evidence="3" id="KW-1003">Cell membrane</keyword>
<proteinExistence type="inferred from homology"/>
<dbReference type="AlphaFoldDB" id="A0A2Z4YQ33"/>
<evidence type="ECO:0000256" key="2">
    <source>
        <dbReference type="ARBA" id="ARBA00022448"/>
    </source>
</evidence>
<dbReference type="InterPro" id="IPR000515">
    <property type="entry name" value="MetI-like"/>
</dbReference>
<dbReference type="InterPro" id="IPR035906">
    <property type="entry name" value="MetI-like_sf"/>
</dbReference>
<dbReference type="CDD" id="cd06261">
    <property type="entry name" value="TM_PBP2"/>
    <property type="match status" value="1"/>
</dbReference>
<feature type="transmembrane region" description="Helical" evidence="8">
    <location>
        <begin position="134"/>
        <end position="154"/>
    </location>
</feature>